<accession>W3XP41</accession>
<feature type="transmembrane region" description="Helical" evidence="1">
    <location>
        <begin position="58"/>
        <end position="77"/>
    </location>
</feature>
<dbReference type="HOGENOM" id="CLU_1602716_0_0_1"/>
<gene>
    <name evidence="2" type="ORF">PFICI_01562</name>
</gene>
<dbReference type="eggNOG" id="ENOG502TF71">
    <property type="taxonomic scope" value="Eukaryota"/>
</dbReference>
<dbReference type="GeneID" id="19266575"/>
<evidence type="ECO:0000256" key="1">
    <source>
        <dbReference type="SAM" id="Phobius"/>
    </source>
</evidence>
<name>W3XP41_PESFW</name>
<dbReference type="OrthoDB" id="2937326at2759"/>
<keyword evidence="3" id="KW-1185">Reference proteome</keyword>
<protein>
    <submittedName>
        <fullName evidence="2">Uncharacterized protein</fullName>
    </submittedName>
</protein>
<dbReference type="EMBL" id="KI912109">
    <property type="protein sequence ID" value="ETS87734.1"/>
    <property type="molecule type" value="Genomic_DNA"/>
</dbReference>
<dbReference type="InParanoid" id="W3XP41"/>
<dbReference type="Proteomes" id="UP000030651">
    <property type="component" value="Unassembled WGS sequence"/>
</dbReference>
<reference evidence="3" key="1">
    <citation type="journal article" date="2015" name="BMC Genomics">
        <title>Genomic and transcriptomic analysis of the endophytic fungus Pestalotiopsis fici reveals its lifestyle and high potential for synthesis of natural products.</title>
        <authorList>
            <person name="Wang X."/>
            <person name="Zhang X."/>
            <person name="Liu L."/>
            <person name="Xiang M."/>
            <person name="Wang W."/>
            <person name="Sun X."/>
            <person name="Che Y."/>
            <person name="Guo L."/>
            <person name="Liu G."/>
            <person name="Guo L."/>
            <person name="Wang C."/>
            <person name="Yin W.B."/>
            <person name="Stadler M."/>
            <person name="Zhang X."/>
            <person name="Liu X."/>
        </authorList>
    </citation>
    <scope>NUCLEOTIDE SEQUENCE [LARGE SCALE GENOMIC DNA]</scope>
    <source>
        <strain evidence="3">W106-1 / CGMCC3.15140</strain>
    </source>
</reference>
<keyword evidence="1" id="KW-0472">Membrane</keyword>
<evidence type="ECO:0000313" key="3">
    <source>
        <dbReference type="Proteomes" id="UP000030651"/>
    </source>
</evidence>
<feature type="transmembrane region" description="Helical" evidence="1">
    <location>
        <begin position="139"/>
        <end position="159"/>
    </location>
</feature>
<evidence type="ECO:0000313" key="2">
    <source>
        <dbReference type="EMBL" id="ETS87734.1"/>
    </source>
</evidence>
<sequence length="165" mass="17817">MANTRKPTASLLPLLPRIFFLYLEPVIIPCGMVMAYSTRLPALAAGPPYDVAVLSGPGLSATYLLCMLVYGLLILLSSPPNPALLKRHIALLTLADVVHWLVILSTLSEAEAAATGQDPAGLWSHLHPSKWYHDENARMLMLGPLLMFCVKIATLTGLFGRIGDA</sequence>
<dbReference type="RefSeq" id="XP_007828334.1">
    <property type="nucleotide sequence ID" value="XM_007830143.1"/>
</dbReference>
<dbReference type="AlphaFoldDB" id="W3XP41"/>
<proteinExistence type="predicted"/>
<dbReference type="KEGG" id="pfy:PFICI_01562"/>
<organism evidence="2 3">
    <name type="scientific">Pestalotiopsis fici (strain W106-1 / CGMCC3.15140)</name>
    <dbReference type="NCBI Taxonomy" id="1229662"/>
    <lineage>
        <taxon>Eukaryota</taxon>
        <taxon>Fungi</taxon>
        <taxon>Dikarya</taxon>
        <taxon>Ascomycota</taxon>
        <taxon>Pezizomycotina</taxon>
        <taxon>Sordariomycetes</taxon>
        <taxon>Xylariomycetidae</taxon>
        <taxon>Amphisphaeriales</taxon>
        <taxon>Sporocadaceae</taxon>
        <taxon>Pestalotiopsis</taxon>
    </lineage>
</organism>
<keyword evidence="1" id="KW-1133">Transmembrane helix</keyword>
<keyword evidence="1" id="KW-0812">Transmembrane</keyword>
<feature type="transmembrane region" description="Helical" evidence="1">
    <location>
        <begin position="20"/>
        <end position="38"/>
    </location>
</feature>